<keyword evidence="5 7" id="KW-1133">Transmembrane helix</keyword>
<feature type="transmembrane region" description="Helical" evidence="7">
    <location>
        <begin position="654"/>
        <end position="672"/>
    </location>
</feature>
<evidence type="ECO:0000256" key="1">
    <source>
        <dbReference type="ARBA" id="ARBA00004651"/>
    </source>
</evidence>
<reference evidence="9 10" key="1">
    <citation type="submission" date="2016-06" db="EMBL/GenBank/DDBJ databases">
        <title>Discovery of anaerobic lithoheterotrophic haloarchaeon capable of sulfur respiration by hydrogen and formate.</title>
        <authorList>
            <person name="Sorokin D.Y."/>
            <person name="Kublanov I.V."/>
            <person name="Roman P."/>
            <person name="Sinninghe Damste J.S."/>
            <person name="Golyshin P.N."/>
            <person name="Rojo D."/>
            <person name="Ciordia S."/>
            <person name="Mena Md.C."/>
            <person name="Ferrer M."/>
            <person name="Smedile F."/>
            <person name="Messina E."/>
            <person name="La Cono V."/>
            <person name="Yakimov M.M."/>
        </authorList>
    </citation>
    <scope>NUCLEOTIDE SEQUENCE [LARGE SCALE GENOMIC DNA]</scope>
    <source>
        <strain evidence="9 10">HTSR1</strain>
    </source>
</reference>
<evidence type="ECO:0000256" key="7">
    <source>
        <dbReference type="SAM" id="Phobius"/>
    </source>
</evidence>
<name>A0A1D8S5U2_9EURY</name>
<feature type="transmembrane region" description="Helical" evidence="7">
    <location>
        <begin position="261"/>
        <end position="281"/>
    </location>
</feature>
<sequence>MAASERIDSAVQTVVDIVVDRPGAVIAGFLLVTAVFSLGMGQVTMGGSDQLDSFTEGVPEQEALDSIEAEFQGPFETDSESTQLVQKGDNVLSRSSTQEMLLLLETIDQREDLYMDAAQGPATAIAQAIDPSAETPAEQRRAIERASETQYEQAVKAVVEQPTIERTLSTDLNPREGTASAAITVITHTPPERADEIQSIQTSIQSMAQDSSATIFVIGDGLIESEMNNVINDSLAIVMPIVVLLILGFLAVAYRDPIDMVLGLIALGMTIVWTFGFLGFADVPFDLTMITVPVLLLAVGVDFGIHIINRYREETAIGRDHIPSMRVALGQLLVAFVIVAVTTLFGFGANMSSDLVPIQRMGFAAGVGILFTFFIFGVFLPAAKIESDRLRERFDFPEFDNTPISSDESALGRILAVPARISNRAPVAVVLVILLLTAGATAYGAGVDNTFETEDFLPPEEQPDYVENLPAGLAPSEYTMTETTNLIEDRFATAESESVMVYVEGPFDADHALEALVEPNADPPDAFAVGPNGEADTRSIVTVIQSYAQANPAFAKLVARNDIDGNGVPDRNLERIYDELEDSPYSDRASEYLTEDRRGATISYAVDADATQNEIETDGTKLADDFRFSATATGDTIVFGAIADIVFESSIQSLVLAIVLSGAFLIVVYWLLEGRPMLGVINVFPIVVAVVVLLATMRALDMALNAVTATILSIAMGVGIAYSVHVIHRYVDEVGDGTDTQEALLTTLTGTGGALAGSMATTSLGTGALAFAISPVLGDFGFLMALSVFYSFAASVIVLPPAVQAYARWHGDAV</sequence>
<accession>A0A1D8S5U2</accession>
<feature type="transmembrane region" description="Helical" evidence="7">
    <location>
        <begin position="744"/>
        <end position="773"/>
    </location>
</feature>
<comment type="subcellular location">
    <subcellularLocation>
        <location evidence="1">Cell membrane</location>
        <topology evidence="1">Multi-pass membrane protein</topology>
    </subcellularLocation>
</comment>
<dbReference type="Gene3D" id="1.20.1640.10">
    <property type="entry name" value="Multidrug efflux transporter AcrB transmembrane domain"/>
    <property type="match status" value="2"/>
</dbReference>
<dbReference type="GeneID" id="29829532"/>
<dbReference type="PANTHER" id="PTHR33406:SF6">
    <property type="entry name" value="MEMBRANE PROTEIN YDGH-RELATED"/>
    <property type="match status" value="1"/>
</dbReference>
<dbReference type="PROSITE" id="PS50156">
    <property type="entry name" value="SSD"/>
    <property type="match status" value="2"/>
</dbReference>
<dbReference type="SUPFAM" id="SSF82866">
    <property type="entry name" value="Multidrug efflux transporter AcrB transmembrane domain"/>
    <property type="match status" value="2"/>
</dbReference>
<evidence type="ECO:0000256" key="5">
    <source>
        <dbReference type="ARBA" id="ARBA00022989"/>
    </source>
</evidence>
<dbReference type="GO" id="GO:0005886">
    <property type="term" value="C:plasma membrane"/>
    <property type="evidence" value="ECO:0007669"/>
    <property type="project" value="UniProtKB-SubCell"/>
</dbReference>
<evidence type="ECO:0000256" key="4">
    <source>
        <dbReference type="ARBA" id="ARBA00022692"/>
    </source>
</evidence>
<feature type="transmembrane region" description="Helical" evidence="7">
    <location>
        <begin position="329"/>
        <end position="349"/>
    </location>
</feature>
<evidence type="ECO:0000313" key="9">
    <source>
        <dbReference type="EMBL" id="AOW80713.1"/>
    </source>
</evidence>
<keyword evidence="6 7" id="KW-0472">Membrane</keyword>
<dbReference type="EMBL" id="CP016070">
    <property type="protein sequence ID" value="AOW80713.1"/>
    <property type="molecule type" value="Genomic_DNA"/>
</dbReference>
<feature type="transmembrane region" description="Helical" evidence="7">
    <location>
        <begin position="703"/>
        <end position="724"/>
    </location>
</feature>
<evidence type="ECO:0000313" key="10">
    <source>
        <dbReference type="Proteomes" id="UP000185608"/>
    </source>
</evidence>
<evidence type="ECO:0000256" key="3">
    <source>
        <dbReference type="ARBA" id="ARBA00022475"/>
    </source>
</evidence>
<feature type="transmembrane region" description="Helical" evidence="7">
    <location>
        <begin position="287"/>
        <end position="308"/>
    </location>
</feature>
<protein>
    <submittedName>
        <fullName evidence="9">RND transporter</fullName>
    </submittedName>
</protein>
<dbReference type="InterPro" id="IPR004869">
    <property type="entry name" value="MMPL_dom"/>
</dbReference>
<evidence type="ECO:0000256" key="2">
    <source>
        <dbReference type="ARBA" id="ARBA00010157"/>
    </source>
</evidence>
<gene>
    <name evidence="9" type="ORF">HTSR_1540</name>
</gene>
<feature type="transmembrane region" description="Helical" evidence="7">
    <location>
        <begin position="780"/>
        <end position="799"/>
    </location>
</feature>
<dbReference type="InterPro" id="IPR000731">
    <property type="entry name" value="SSD"/>
</dbReference>
<feature type="transmembrane region" description="Helical" evidence="7">
    <location>
        <begin position="235"/>
        <end position="254"/>
    </location>
</feature>
<dbReference type="STRING" id="1873524.HSR6_1611"/>
<comment type="similarity">
    <text evidence="2">Belongs to the resistance-nodulation-cell division (RND) (TC 2.A.6) family. MmpL subfamily.</text>
</comment>
<dbReference type="KEGG" id="halh:HTSR_1540"/>
<dbReference type="PANTHER" id="PTHR33406">
    <property type="entry name" value="MEMBRANE PROTEIN MJ1562-RELATED"/>
    <property type="match status" value="1"/>
</dbReference>
<feature type="domain" description="SSD" evidence="8">
    <location>
        <begin position="644"/>
        <end position="805"/>
    </location>
</feature>
<feature type="transmembrane region" description="Helical" evidence="7">
    <location>
        <begin position="678"/>
        <end position="696"/>
    </location>
</feature>
<dbReference type="InterPro" id="IPR050545">
    <property type="entry name" value="Mycobact_MmpL"/>
</dbReference>
<keyword evidence="3" id="KW-1003">Cell membrane</keyword>
<feature type="domain" description="SSD" evidence="8">
    <location>
        <begin position="261"/>
        <end position="386"/>
    </location>
</feature>
<proteinExistence type="inferred from homology"/>
<dbReference type="Pfam" id="PF03176">
    <property type="entry name" value="MMPL"/>
    <property type="match status" value="2"/>
</dbReference>
<dbReference type="RefSeq" id="WP_070365388.1">
    <property type="nucleotide sequence ID" value="NZ_CP016070.1"/>
</dbReference>
<dbReference type="Proteomes" id="UP000185608">
    <property type="component" value="Chromosome"/>
</dbReference>
<evidence type="ECO:0000259" key="8">
    <source>
        <dbReference type="PROSITE" id="PS50156"/>
    </source>
</evidence>
<feature type="transmembrane region" description="Helical" evidence="7">
    <location>
        <begin position="361"/>
        <end position="383"/>
    </location>
</feature>
<dbReference type="AlphaFoldDB" id="A0A1D8S5U2"/>
<evidence type="ECO:0000256" key="6">
    <source>
        <dbReference type="ARBA" id="ARBA00023136"/>
    </source>
</evidence>
<organism evidence="9 10">
    <name type="scientific">Halodesulfurarchaeum formicicum</name>
    <dbReference type="NCBI Taxonomy" id="1873524"/>
    <lineage>
        <taxon>Archaea</taxon>
        <taxon>Methanobacteriati</taxon>
        <taxon>Methanobacteriota</taxon>
        <taxon>Stenosarchaea group</taxon>
        <taxon>Halobacteria</taxon>
        <taxon>Halobacteriales</taxon>
        <taxon>Halobacteriaceae</taxon>
        <taxon>Halodesulfurarchaeum</taxon>
    </lineage>
</organism>
<keyword evidence="4 7" id="KW-0812">Transmembrane</keyword>
<dbReference type="PATRIC" id="fig|1855411.3.peg.1542"/>